<evidence type="ECO:0000256" key="1">
    <source>
        <dbReference type="ARBA" id="ARBA00023125"/>
    </source>
</evidence>
<dbReference type="Proteomes" id="UP001596171">
    <property type="component" value="Unassembled WGS sequence"/>
</dbReference>
<accession>A0ABW1SFK1</accession>
<dbReference type="PRINTS" id="PR00455">
    <property type="entry name" value="HTHTETR"/>
</dbReference>
<feature type="DNA-binding region" description="H-T-H motif" evidence="2">
    <location>
        <begin position="33"/>
        <end position="52"/>
    </location>
</feature>
<comment type="caution">
    <text evidence="4">The sequence shown here is derived from an EMBL/GenBank/DDBJ whole genome shotgun (WGS) entry which is preliminary data.</text>
</comment>
<dbReference type="InterPro" id="IPR050109">
    <property type="entry name" value="HTH-type_TetR-like_transc_reg"/>
</dbReference>
<dbReference type="PANTHER" id="PTHR30055">
    <property type="entry name" value="HTH-TYPE TRANSCRIPTIONAL REGULATOR RUTR"/>
    <property type="match status" value="1"/>
</dbReference>
<keyword evidence="5" id="KW-1185">Reference proteome</keyword>
<keyword evidence="1 2" id="KW-0238">DNA-binding</keyword>
<dbReference type="InterPro" id="IPR036271">
    <property type="entry name" value="Tet_transcr_reg_TetR-rel_C_sf"/>
</dbReference>
<dbReference type="Gene3D" id="1.10.10.60">
    <property type="entry name" value="Homeodomain-like"/>
    <property type="match status" value="1"/>
</dbReference>
<feature type="domain" description="HTH tetR-type" evidence="3">
    <location>
        <begin position="10"/>
        <end position="70"/>
    </location>
</feature>
<dbReference type="PANTHER" id="PTHR30055:SF226">
    <property type="entry name" value="HTH-TYPE TRANSCRIPTIONAL REGULATOR PKSA"/>
    <property type="match status" value="1"/>
</dbReference>
<dbReference type="SUPFAM" id="SSF48498">
    <property type="entry name" value="Tetracyclin repressor-like, C-terminal domain"/>
    <property type="match status" value="1"/>
</dbReference>
<gene>
    <name evidence="4" type="ORF">ACFP1L_00105</name>
</gene>
<dbReference type="InterPro" id="IPR009057">
    <property type="entry name" value="Homeodomain-like_sf"/>
</dbReference>
<dbReference type="SUPFAM" id="SSF46689">
    <property type="entry name" value="Homeodomain-like"/>
    <property type="match status" value="1"/>
</dbReference>
<dbReference type="Pfam" id="PF00440">
    <property type="entry name" value="TetR_N"/>
    <property type="match status" value="1"/>
</dbReference>
<dbReference type="EMBL" id="JBHSSE010000001">
    <property type="protein sequence ID" value="MFC6200291.1"/>
    <property type="molecule type" value="Genomic_DNA"/>
</dbReference>
<dbReference type="RefSeq" id="WP_137617143.1">
    <property type="nucleotide sequence ID" value="NZ_BJDI01000017.1"/>
</dbReference>
<dbReference type="PROSITE" id="PS50977">
    <property type="entry name" value="HTH_TETR_2"/>
    <property type="match status" value="1"/>
</dbReference>
<evidence type="ECO:0000256" key="2">
    <source>
        <dbReference type="PROSITE-ProRule" id="PRU00335"/>
    </source>
</evidence>
<evidence type="ECO:0000259" key="3">
    <source>
        <dbReference type="PROSITE" id="PS50977"/>
    </source>
</evidence>
<protein>
    <submittedName>
        <fullName evidence="4">TetR/AcrR family transcriptional regulator</fullName>
    </submittedName>
</protein>
<dbReference type="Gene3D" id="1.10.357.10">
    <property type="entry name" value="Tetracycline Repressor, domain 2"/>
    <property type="match status" value="1"/>
</dbReference>
<name>A0ABW1SFK1_9LACO</name>
<reference evidence="5" key="1">
    <citation type="journal article" date="2019" name="Int. J. Syst. Evol. Microbiol.">
        <title>The Global Catalogue of Microorganisms (GCM) 10K type strain sequencing project: providing services to taxonomists for standard genome sequencing and annotation.</title>
        <authorList>
            <consortium name="The Broad Institute Genomics Platform"/>
            <consortium name="The Broad Institute Genome Sequencing Center for Infectious Disease"/>
            <person name="Wu L."/>
            <person name="Ma J."/>
        </authorList>
    </citation>
    <scope>NUCLEOTIDE SEQUENCE [LARGE SCALE GENOMIC DNA]</scope>
    <source>
        <strain evidence="5">CCM 8930</strain>
    </source>
</reference>
<organism evidence="4 5">
    <name type="scientific">Lactiplantibacillus nangangensis</name>
    <dbReference type="NCBI Taxonomy" id="2559917"/>
    <lineage>
        <taxon>Bacteria</taxon>
        <taxon>Bacillati</taxon>
        <taxon>Bacillota</taxon>
        <taxon>Bacilli</taxon>
        <taxon>Lactobacillales</taxon>
        <taxon>Lactobacillaceae</taxon>
        <taxon>Lactiplantibacillus</taxon>
    </lineage>
</organism>
<proteinExistence type="predicted"/>
<dbReference type="InterPro" id="IPR001647">
    <property type="entry name" value="HTH_TetR"/>
</dbReference>
<evidence type="ECO:0000313" key="5">
    <source>
        <dbReference type="Proteomes" id="UP001596171"/>
    </source>
</evidence>
<sequence length="214" mass="24319">MVRENTPKDPEKVKRIMAAATHEFASQGYTAAKTEAIAKNAEVSKGLIFHYYGSKQRLYFQTVVAATERIKAEVNPKAFEIPDDLVTLVVRSTKYKSEFGRQHPDEMRLMINAYGNVDKLPAKIQGEMQALYTQSLKVSQVMIGQIVDRLPLRPEVDRDTVVSLIMGVYNQIFAEFKAHMQTTPDVETMQDAQWVVDLAKKYMTILENGFIQPE</sequence>
<evidence type="ECO:0000313" key="4">
    <source>
        <dbReference type="EMBL" id="MFC6200291.1"/>
    </source>
</evidence>